<dbReference type="EMBL" id="JFAX01000004">
    <property type="protein sequence ID" value="EXI68644.1"/>
    <property type="molecule type" value="Genomic_DNA"/>
</dbReference>
<organism evidence="2 3">
    <name type="scientific">Candidatus Accumulibacter adjunctus</name>
    <dbReference type="NCBI Taxonomy" id="1454001"/>
    <lineage>
        <taxon>Bacteria</taxon>
        <taxon>Pseudomonadati</taxon>
        <taxon>Pseudomonadota</taxon>
        <taxon>Betaproteobacteria</taxon>
        <taxon>Candidatus Accumulibacter</taxon>
    </lineage>
</organism>
<dbReference type="Proteomes" id="UP000020218">
    <property type="component" value="Unassembled WGS sequence"/>
</dbReference>
<sequence length="129" mass="14362">MLELAFKAHGQVVDFWKFFVPSALVLLGWIFARKDPWPWPQRWAVAAGYLGFVVFNLVGLTESYRLLETLVGELRAAGSLPGLTGTAFDAVLARLDMGSGWLVGLAFHVAFDLLVLYFILFWAGRKPTS</sequence>
<evidence type="ECO:0000256" key="1">
    <source>
        <dbReference type="SAM" id="Phobius"/>
    </source>
</evidence>
<keyword evidence="1" id="KW-0472">Membrane</keyword>
<feature type="transmembrane region" description="Helical" evidence="1">
    <location>
        <begin position="15"/>
        <end position="32"/>
    </location>
</feature>
<evidence type="ECO:0000313" key="3">
    <source>
        <dbReference type="Proteomes" id="UP000020218"/>
    </source>
</evidence>
<feature type="transmembrane region" description="Helical" evidence="1">
    <location>
        <begin position="44"/>
        <end position="61"/>
    </location>
</feature>
<reference evidence="2" key="1">
    <citation type="submission" date="2014-02" db="EMBL/GenBank/DDBJ databases">
        <title>Expanding our view of genomic diversity in Candidatus Accumulibacter clades.</title>
        <authorList>
            <person name="Skennerton C.T."/>
            <person name="Barr J.J."/>
            <person name="Slater F.R."/>
            <person name="Bond P.L."/>
            <person name="Tyson G.W."/>
        </authorList>
    </citation>
    <scope>NUCLEOTIDE SEQUENCE [LARGE SCALE GENOMIC DNA]</scope>
</reference>
<gene>
    <name evidence="2" type="ORF">AW08_00956</name>
</gene>
<comment type="caution">
    <text evidence="2">The sequence shown here is derived from an EMBL/GenBank/DDBJ whole genome shotgun (WGS) entry which is preliminary data.</text>
</comment>
<evidence type="ECO:0000313" key="2">
    <source>
        <dbReference type="EMBL" id="EXI68644.1"/>
    </source>
</evidence>
<proteinExistence type="predicted"/>
<dbReference type="PATRIC" id="fig|1454001.3.peg.1095"/>
<name>A0A011PQP1_9PROT</name>
<dbReference type="AlphaFoldDB" id="A0A011PQP1"/>
<dbReference type="STRING" id="1454001.AW08_00956"/>
<protein>
    <submittedName>
        <fullName evidence="2">Uncharacterized protein</fullName>
    </submittedName>
</protein>
<keyword evidence="1" id="KW-0812">Transmembrane</keyword>
<accession>A0A011PQP1</accession>
<keyword evidence="1" id="KW-1133">Transmembrane helix</keyword>
<keyword evidence="3" id="KW-1185">Reference proteome</keyword>
<feature type="transmembrane region" description="Helical" evidence="1">
    <location>
        <begin position="101"/>
        <end position="123"/>
    </location>
</feature>